<evidence type="ECO:0000256" key="1">
    <source>
        <dbReference type="SAM" id="Phobius"/>
    </source>
</evidence>
<organism evidence="2 3">
    <name type="scientific">Trichonephila inaurata madagascariensis</name>
    <dbReference type="NCBI Taxonomy" id="2747483"/>
    <lineage>
        <taxon>Eukaryota</taxon>
        <taxon>Metazoa</taxon>
        <taxon>Ecdysozoa</taxon>
        <taxon>Arthropoda</taxon>
        <taxon>Chelicerata</taxon>
        <taxon>Arachnida</taxon>
        <taxon>Araneae</taxon>
        <taxon>Araneomorphae</taxon>
        <taxon>Entelegynae</taxon>
        <taxon>Araneoidea</taxon>
        <taxon>Nephilidae</taxon>
        <taxon>Trichonephila</taxon>
        <taxon>Trichonephila inaurata</taxon>
    </lineage>
</organism>
<reference evidence="2" key="1">
    <citation type="submission" date="2020-08" db="EMBL/GenBank/DDBJ databases">
        <title>Multicomponent nature underlies the extraordinary mechanical properties of spider dragline silk.</title>
        <authorList>
            <person name="Kono N."/>
            <person name="Nakamura H."/>
            <person name="Mori M."/>
            <person name="Yoshida Y."/>
            <person name="Ohtoshi R."/>
            <person name="Malay A.D."/>
            <person name="Moran D.A.P."/>
            <person name="Tomita M."/>
            <person name="Numata K."/>
            <person name="Arakawa K."/>
        </authorList>
    </citation>
    <scope>NUCLEOTIDE SEQUENCE</scope>
</reference>
<name>A0A8X6X943_9ARAC</name>
<protein>
    <submittedName>
        <fullName evidence="2">Uncharacterized protein</fullName>
    </submittedName>
</protein>
<keyword evidence="3" id="KW-1185">Reference proteome</keyword>
<accession>A0A8X6X943</accession>
<feature type="transmembrane region" description="Helical" evidence="1">
    <location>
        <begin position="12"/>
        <end position="33"/>
    </location>
</feature>
<comment type="caution">
    <text evidence="2">The sequence shown here is derived from an EMBL/GenBank/DDBJ whole genome shotgun (WGS) entry which is preliminary data.</text>
</comment>
<evidence type="ECO:0000313" key="2">
    <source>
        <dbReference type="EMBL" id="GFY48954.1"/>
    </source>
</evidence>
<dbReference type="AlphaFoldDB" id="A0A8X6X943"/>
<proteinExistence type="predicted"/>
<keyword evidence="1" id="KW-0812">Transmembrane</keyword>
<keyword evidence="1" id="KW-1133">Transmembrane helix</keyword>
<gene>
    <name evidence="2" type="ORF">TNIN_377231</name>
</gene>
<sequence length="102" mass="11584">MTMSNLSTSSFTFWWMALLNFIPYSLNPFSLSLHHTRFAPNLQFTIPIQILSTANREETHSTATSNRLLFLTTTLCHTEPVDAYVIPHCTILIVPSSRRSPS</sequence>
<dbReference type="EMBL" id="BMAV01006718">
    <property type="protein sequence ID" value="GFY48954.1"/>
    <property type="molecule type" value="Genomic_DNA"/>
</dbReference>
<keyword evidence="1" id="KW-0472">Membrane</keyword>
<evidence type="ECO:0000313" key="3">
    <source>
        <dbReference type="Proteomes" id="UP000886998"/>
    </source>
</evidence>
<dbReference type="Proteomes" id="UP000886998">
    <property type="component" value="Unassembled WGS sequence"/>
</dbReference>